<organism evidence="4 5">
    <name type="scientific">Candidatus Scatousia excrementigallinarum</name>
    <dbReference type="NCBI Taxonomy" id="2840935"/>
    <lineage>
        <taxon>Bacteria</taxon>
        <taxon>Candidatus Scatousia</taxon>
    </lineage>
</organism>
<evidence type="ECO:0000259" key="3">
    <source>
        <dbReference type="PROSITE" id="PS50110"/>
    </source>
</evidence>
<name>A0A9D1F1S5_9BACT</name>
<reference evidence="4" key="1">
    <citation type="submission" date="2020-10" db="EMBL/GenBank/DDBJ databases">
        <authorList>
            <person name="Gilroy R."/>
        </authorList>
    </citation>
    <scope>NUCLEOTIDE SEQUENCE</scope>
    <source>
        <strain evidence="4">6276</strain>
    </source>
</reference>
<proteinExistence type="predicted"/>
<dbReference type="PANTHER" id="PTHR44591:SF25">
    <property type="entry name" value="CHEMOTAXIS TWO-COMPONENT RESPONSE REGULATOR"/>
    <property type="match status" value="1"/>
</dbReference>
<feature type="domain" description="Response regulatory" evidence="3">
    <location>
        <begin position="3"/>
        <end position="127"/>
    </location>
</feature>
<dbReference type="EMBL" id="DVIU01000281">
    <property type="protein sequence ID" value="HIS37634.1"/>
    <property type="molecule type" value="Genomic_DNA"/>
</dbReference>
<dbReference type="SUPFAM" id="SSF52172">
    <property type="entry name" value="CheY-like"/>
    <property type="match status" value="1"/>
</dbReference>
<evidence type="ECO:0000256" key="2">
    <source>
        <dbReference type="PROSITE-ProRule" id="PRU00169"/>
    </source>
</evidence>
<sequence>MKRILIVDDSPNWVRYHENALRMLFSDNVMIYTADSAAEGVEKLMLSLDEPYDVILTDMQMESDYLPLYAGEWFIKQIRFLKEYKNTKIVIISAASDIKTIADKYGVDYIPKYNCRNEGAYDKIGDL</sequence>
<comment type="caution">
    <text evidence="4">The sequence shown here is derived from an EMBL/GenBank/DDBJ whole genome shotgun (WGS) entry which is preliminary data.</text>
</comment>
<dbReference type="InterPro" id="IPR050595">
    <property type="entry name" value="Bact_response_regulator"/>
</dbReference>
<dbReference type="Proteomes" id="UP000823928">
    <property type="component" value="Unassembled WGS sequence"/>
</dbReference>
<accession>A0A9D1F1S5</accession>
<feature type="modified residue" description="4-aspartylphosphate" evidence="2">
    <location>
        <position position="58"/>
    </location>
</feature>
<dbReference type="CDD" id="cd00156">
    <property type="entry name" value="REC"/>
    <property type="match status" value="1"/>
</dbReference>
<dbReference type="SMART" id="SM00448">
    <property type="entry name" value="REC"/>
    <property type="match status" value="1"/>
</dbReference>
<dbReference type="InterPro" id="IPR011006">
    <property type="entry name" value="CheY-like_superfamily"/>
</dbReference>
<dbReference type="InterPro" id="IPR001789">
    <property type="entry name" value="Sig_transdc_resp-reg_receiver"/>
</dbReference>
<dbReference type="PROSITE" id="PS50110">
    <property type="entry name" value="RESPONSE_REGULATORY"/>
    <property type="match status" value="1"/>
</dbReference>
<reference evidence="4" key="2">
    <citation type="journal article" date="2021" name="PeerJ">
        <title>Extensive microbial diversity within the chicken gut microbiome revealed by metagenomics and culture.</title>
        <authorList>
            <person name="Gilroy R."/>
            <person name="Ravi A."/>
            <person name="Getino M."/>
            <person name="Pursley I."/>
            <person name="Horton D.L."/>
            <person name="Alikhan N.F."/>
            <person name="Baker D."/>
            <person name="Gharbi K."/>
            <person name="Hall N."/>
            <person name="Watson M."/>
            <person name="Adriaenssens E.M."/>
            <person name="Foster-Nyarko E."/>
            <person name="Jarju S."/>
            <person name="Secka A."/>
            <person name="Antonio M."/>
            <person name="Oren A."/>
            <person name="Chaudhuri R.R."/>
            <person name="La Ragione R."/>
            <person name="Hildebrand F."/>
            <person name="Pallen M.J."/>
        </authorList>
    </citation>
    <scope>NUCLEOTIDE SEQUENCE</scope>
    <source>
        <strain evidence="4">6276</strain>
    </source>
</reference>
<dbReference type="AlphaFoldDB" id="A0A9D1F1S5"/>
<dbReference type="Pfam" id="PF00072">
    <property type="entry name" value="Response_reg"/>
    <property type="match status" value="1"/>
</dbReference>
<keyword evidence="1 2" id="KW-0597">Phosphoprotein</keyword>
<dbReference type="PANTHER" id="PTHR44591">
    <property type="entry name" value="STRESS RESPONSE REGULATOR PROTEIN 1"/>
    <property type="match status" value="1"/>
</dbReference>
<dbReference type="Gene3D" id="3.40.50.2300">
    <property type="match status" value="1"/>
</dbReference>
<evidence type="ECO:0000256" key="1">
    <source>
        <dbReference type="ARBA" id="ARBA00022553"/>
    </source>
</evidence>
<evidence type="ECO:0000313" key="5">
    <source>
        <dbReference type="Proteomes" id="UP000823928"/>
    </source>
</evidence>
<evidence type="ECO:0000313" key="4">
    <source>
        <dbReference type="EMBL" id="HIS37634.1"/>
    </source>
</evidence>
<dbReference type="GO" id="GO:0000160">
    <property type="term" value="P:phosphorelay signal transduction system"/>
    <property type="evidence" value="ECO:0007669"/>
    <property type="project" value="InterPro"/>
</dbReference>
<gene>
    <name evidence="4" type="ORF">IAC10_13595</name>
</gene>
<protein>
    <submittedName>
        <fullName evidence="4">Response regulator</fullName>
    </submittedName>
</protein>